<dbReference type="EMBL" id="JAMQJY010000002">
    <property type="protein sequence ID" value="MCM2676781.1"/>
    <property type="molecule type" value="Genomic_DNA"/>
</dbReference>
<proteinExistence type="predicted"/>
<gene>
    <name evidence="1" type="ORF">NDM98_15905</name>
</gene>
<sequence>MKKKSCSSGVCTSLIIGGVAVIGVATILSKKKWRDQVCQEAKNLKEATTDTFVFIRDNREDIIDQVKETATEVSTIISDLSADFRKLSDTANHIRISSKEAIESAKEAAIEVKYLKNHQNDE</sequence>
<keyword evidence="2" id="KW-1185">Reference proteome</keyword>
<accession>A0ABT0XLK4</accession>
<reference evidence="1" key="1">
    <citation type="submission" date="2022-06" db="EMBL/GenBank/DDBJ databases">
        <title>Alkalicoccobacillus porphyridii sp. nov., isolated from a marine red alga, Porphyridium purpureum and reclassification of Shouchella plakortidis and Shouchella gibsonii as Alkalicoccobacillus plakortidis comb. nov. and Alkalicoccobacillus gibsonii comb. nov.</title>
        <authorList>
            <person name="Kim K.H."/>
            <person name="Lee J.K."/>
            <person name="Han D.M."/>
            <person name="Baek J.H."/>
            <person name="Jeon C.O."/>
        </authorList>
    </citation>
    <scope>NUCLEOTIDE SEQUENCE</scope>
    <source>
        <strain evidence="1">DSM 19153</strain>
    </source>
</reference>
<evidence type="ECO:0008006" key="3">
    <source>
        <dbReference type="Google" id="ProtNLM"/>
    </source>
</evidence>
<evidence type="ECO:0000313" key="2">
    <source>
        <dbReference type="Proteomes" id="UP001203665"/>
    </source>
</evidence>
<dbReference type="Proteomes" id="UP001203665">
    <property type="component" value="Unassembled WGS sequence"/>
</dbReference>
<comment type="caution">
    <text evidence="1">The sequence shown here is derived from an EMBL/GenBank/DDBJ whole genome shotgun (WGS) entry which is preliminary data.</text>
</comment>
<evidence type="ECO:0000313" key="1">
    <source>
        <dbReference type="EMBL" id="MCM2676781.1"/>
    </source>
</evidence>
<name>A0ABT0XLK4_9BACI</name>
<dbReference type="RefSeq" id="WP_251609803.1">
    <property type="nucleotide sequence ID" value="NZ_JAMQJY010000002.1"/>
</dbReference>
<protein>
    <recommendedName>
        <fullName evidence="3">DUF948 domain-containing protein</fullName>
    </recommendedName>
</protein>
<organism evidence="1 2">
    <name type="scientific">Alkalicoccobacillus plakortidis</name>
    <dbReference type="NCBI Taxonomy" id="444060"/>
    <lineage>
        <taxon>Bacteria</taxon>
        <taxon>Bacillati</taxon>
        <taxon>Bacillota</taxon>
        <taxon>Bacilli</taxon>
        <taxon>Bacillales</taxon>
        <taxon>Bacillaceae</taxon>
        <taxon>Alkalicoccobacillus</taxon>
    </lineage>
</organism>